<dbReference type="SUPFAM" id="SSF54373">
    <property type="entry name" value="FAD-linked reductases, C-terminal domain"/>
    <property type="match status" value="1"/>
</dbReference>
<evidence type="ECO:0000313" key="9">
    <source>
        <dbReference type="Proteomes" id="UP000240357"/>
    </source>
</evidence>
<keyword evidence="9" id="KW-1185">Reference proteome</keyword>
<feature type="domain" description="Glucose-methanol-choline oxidoreductase N-terminal" evidence="6">
    <location>
        <begin position="98"/>
        <end position="332"/>
    </location>
</feature>
<dbReference type="Pfam" id="PF00732">
    <property type="entry name" value="GMC_oxred_N"/>
    <property type="match status" value="1"/>
</dbReference>
<reference evidence="8 9" key="1">
    <citation type="submission" date="2018-03" db="EMBL/GenBank/DDBJ databases">
        <title>Adhaeribacter sp. HMF7605 Genome sequencing and assembly.</title>
        <authorList>
            <person name="Kang H."/>
            <person name="Kang J."/>
            <person name="Cha I."/>
            <person name="Kim H."/>
            <person name="Joh K."/>
        </authorList>
    </citation>
    <scope>NUCLEOTIDE SEQUENCE [LARGE SCALE GENOMIC DNA]</scope>
    <source>
        <strain evidence="8 9">HMF7605</strain>
    </source>
</reference>
<dbReference type="InterPro" id="IPR000172">
    <property type="entry name" value="GMC_OxRdtase_N"/>
</dbReference>
<dbReference type="OrthoDB" id="1154541at2"/>
<comment type="caution">
    <text evidence="8">The sequence shown here is derived from an EMBL/GenBank/DDBJ whole genome shotgun (WGS) entry which is preliminary data.</text>
</comment>
<comment type="cofactor">
    <cofactor evidence="1">
        <name>FAD</name>
        <dbReference type="ChEBI" id="CHEBI:57692"/>
    </cofactor>
</comment>
<evidence type="ECO:0000256" key="5">
    <source>
        <dbReference type="ARBA" id="ARBA00023002"/>
    </source>
</evidence>
<evidence type="ECO:0000256" key="4">
    <source>
        <dbReference type="ARBA" id="ARBA00022827"/>
    </source>
</evidence>
<dbReference type="Proteomes" id="UP000240357">
    <property type="component" value="Unassembled WGS sequence"/>
</dbReference>
<dbReference type="SUPFAM" id="SSF51905">
    <property type="entry name" value="FAD/NAD(P)-binding domain"/>
    <property type="match status" value="1"/>
</dbReference>
<dbReference type="InterPro" id="IPR036188">
    <property type="entry name" value="FAD/NAD-bd_sf"/>
</dbReference>
<evidence type="ECO:0000256" key="2">
    <source>
        <dbReference type="ARBA" id="ARBA00010790"/>
    </source>
</evidence>
<name>A0A2T2YPP6_9BACT</name>
<dbReference type="InterPro" id="IPR051473">
    <property type="entry name" value="P2Ox-like"/>
</dbReference>
<dbReference type="EMBL" id="PYFT01000001">
    <property type="protein sequence ID" value="PSR57449.1"/>
    <property type="molecule type" value="Genomic_DNA"/>
</dbReference>
<proteinExistence type="inferred from homology"/>
<dbReference type="InterPro" id="IPR007867">
    <property type="entry name" value="GMC_OxRtase_C"/>
</dbReference>
<dbReference type="Pfam" id="PF05199">
    <property type="entry name" value="GMC_oxred_C"/>
    <property type="match status" value="1"/>
</dbReference>
<keyword evidence="3" id="KW-0285">Flavoprotein</keyword>
<accession>A0A2T2YPP6</accession>
<comment type="similarity">
    <text evidence="2">Belongs to the GMC oxidoreductase family.</text>
</comment>
<protein>
    <submittedName>
        <fullName evidence="8">GMC family oxidoreductase</fullName>
    </submittedName>
</protein>
<dbReference type="RefSeq" id="WP_106933613.1">
    <property type="nucleotide sequence ID" value="NZ_PYFT01000001.1"/>
</dbReference>
<dbReference type="GO" id="GO:0016614">
    <property type="term" value="F:oxidoreductase activity, acting on CH-OH group of donors"/>
    <property type="evidence" value="ECO:0007669"/>
    <property type="project" value="InterPro"/>
</dbReference>
<dbReference type="GO" id="GO:0050660">
    <property type="term" value="F:flavin adenine dinucleotide binding"/>
    <property type="evidence" value="ECO:0007669"/>
    <property type="project" value="InterPro"/>
</dbReference>
<keyword evidence="4" id="KW-0274">FAD</keyword>
<evidence type="ECO:0000256" key="3">
    <source>
        <dbReference type="ARBA" id="ARBA00022630"/>
    </source>
</evidence>
<dbReference type="PANTHER" id="PTHR42784">
    <property type="entry name" value="PYRANOSE 2-OXIDASE"/>
    <property type="match status" value="1"/>
</dbReference>
<dbReference type="PANTHER" id="PTHR42784:SF1">
    <property type="entry name" value="PYRANOSE 2-OXIDASE"/>
    <property type="match status" value="1"/>
</dbReference>
<gene>
    <name evidence="8" type="ORF">AHMF7605_25010</name>
</gene>
<evidence type="ECO:0000259" key="7">
    <source>
        <dbReference type="Pfam" id="PF05199"/>
    </source>
</evidence>
<evidence type="ECO:0000259" key="6">
    <source>
        <dbReference type="Pfam" id="PF00732"/>
    </source>
</evidence>
<organism evidence="8 9">
    <name type="scientific">Adhaeribacter arboris</name>
    <dbReference type="NCBI Taxonomy" id="2072846"/>
    <lineage>
        <taxon>Bacteria</taxon>
        <taxon>Pseudomonadati</taxon>
        <taxon>Bacteroidota</taxon>
        <taxon>Cytophagia</taxon>
        <taxon>Cytophagales</taxon>
        <taxon>Hymenobacteraceae</taxon>
        <taxon>Adhaeribacter</taxon>
    </lineage>
</organism>
<dbReference type="Gene3D" id="3.50.50.60">
    <property type="entry name" value="FAD/NAD(P)-binding domain"/>
    <property type="match status" value="2"/>
</dbReference>
<evidence type="ECO:0000256" key="1">
    <source>
        <dbReference type="ARBA" id="ARBA00001974"/>
    </source>
</evidence>
<keyword evidence="5" id="KW-0560">Oxidoreductase</keyword>
<dbReference type="AlphaFoldDB" id="A0A2T2YPP6"/>
<sequence length="559" mass="62015">MATLTYDAIVIGSGVSGGWAAKELTEKGLKVLMLERGHNVVHVKDYVNATRTPWDNKYRGYKPQQAIMETAIAAKDKSVYSPGKFSVSTEVEGAPYTQTKPFNWYRSYNVGGKSLMWGRQSYRFSEMDFEGNAKEGIAIDWPIRYKDLAPWYSYVEKFAGISGNKDGLPQLPDGEFMPPIKLNCVEQDISTKMTAYFKGKRTMISGRTANLTQPLGDRNCLSRSKCALGCPYGGYFSTQSSTLPAAMKTGRLTLRPLSIVTRLLYDRDKKKATGVEIIDAETNQTYQFKSKVVFVCASTLNSTWVLMNSATEVWPDGLGSSSDQLGYNLMDHHLGVHVNGVAEGFDDKYVYGRNPSGIYVPRFRNINGEKSDFLRGYGYQGSASRGNWTRNVAEYSIGADLMEAITEPGNWSFGMGAFGEMLPYRENKVTLNKKDLDKWGLPTLTIDCELKENERKMRLDMLEAGKEILEAAGLKNVTGGDPGYKPGGAIHEVGTARMGHDPKTSVLNKYNQVWDAKNVFVTDGSCFTSSACQNPSLTFMAITARAADFAVRELKKQNI</sequence>
<feature type="domain" description="Glucose-methanol-choline oxidoreductase C-terminal" evidence="7">
    <location>
        <begin position="423"/>
        <end position="542"/>
    </location>
</feature>
<evidence type="ECO:0000313" key="8">
    <source>
        <dbReference type="EMBL" id="PSR57449.1"/>
    </source>
</evidence>